<feature type="domain" description="Secretion system C-terminal sorting" evidence="1">
    <location>
        <begin position="195"/>
        <end position="268"/>
    </location>
</feature>
<evidence type="ECO:0000259" key="1">
    <source>
        <dbReference type="Pfam" id="PF18962"/>
    </source>
</evidence>
<keyword evidence="3" id="KW-1185">Reference proteome</keyword>
<name>A0ABP8M6S0_9BACT</name>
<dbReference type="EMBL" id="BAABHC010000039">
    <property type="protein sequence ID" value="GAA4443835.1"/>
    <property type="molecule type" value="Genomic_DNA"/>
</dbReference>
<evidence type="ECO:0000313" key="3">
    <source>
        <dbReference type="Proteomes" id="UP001500552"/>
    </source>
</evidence>
<organism evidence="2 3">
    <name type="scientific">Pontibacter saemangeumensis</name>
    <dbReference type="NCBI Taxonomy" id="1084525"/>
    <lineage>
        <taxon>Bacteria</taxon>
        <taxon>Pseudomonadati</taxon>
        <taxon>Bacteroidota</taxon>
        <taxon>Cytophagia</taxon>
        <taxon>Cytophagales</taxon>
        <taxon>Hymenobacteraceae</taxon>
        <taxon>Pontibacter</taxon>
    </lineage>
</organism>
<dbReference type="InterPro" id="IPR026444">
    <property type="entry name" value="Secre_tail"/>
</dbReference>
<sequence length="272" mass="29964">MVNESATFTAFTDIKDGVQVVYEWYIGDEETGAWRLAATNTVTSNTNSFTIESVEEGAFNARVDIKPMNDGTNCYNATSVVTGEITPLPVEIIYLNASKQGNNVLLEWATAMEQDNAGFEVQVSTDGFTYRKLTFVPAKNGNASTRQEYAFTDKENGKFGTRYYRLKQLDTNGTHEYFGPKAVSFGSVASQVIAFPNPFHDEVTLDIASETAGEALITVTDAVGKQLLVRRVQVEKGFTTEKLRLDAGLPRGLYIIKAQVGGVTQYIKMIKE</sequence>
<accession>A0ABP8M6S0</accession>
<dbReference type="NCBIfam" id="TIGR04183">
    <property type="entry name" value="Por_Secre_tail"/>
    <property type="match status" value="1"/>
</dbReference>
<dbReference type="Pfam" id="PF18962">
    <property type="entry name" value="Por_Secre_tail"/>
    <property type="match status" value="1"/>
</dbReference>
<proteinExistence type="predicted"/>
<protein>
    <recommendedName>
        <fullName evidence="1">Secretion system C-terminal sorting domain-containing protein</fullName>
    </recommendedName>
</protein>
<dbReference type="Proteomes" id="UP001500552">
    <property type="component" value="Unassembled WGS sequence"/>
</dbReference>
<evidence type="ECO:0000313" key="2">
    <source>
        <dbReference type="EMBL" id="GAA4443835.1"/>
    </source>
</evidence>
<gene>
    <name evidence="2" type="ORF">GCM10023188_44940</name>
</gene>
<reference evidence="3" key="1">
    <citation type="journal article" date="2019" name="Int. J. Syst. Evol. Microbiol.">
        <title>The Global Catalogue of Microorganisms (GCM) 10K type strain sequencing project: providing services to taxonomists for standard genome sequencing and annotation.</title>
        <authorList>
            <consortium name="The Broad Institute Genomics Platform"/>
            <consortium name="The Broad Institute Genome Sequencing Center for Infectious Disease"/>
            <person name="Wu L."/>
            <person name="Ma J."/>
        </authorList>
    </citation>
    <scope>NUCLEOTIDE SEQUENCE [LARGE SCALE GENOMIC DNA]</scope>
    <source>
        <strain evidence="3">JCM 17926</strain>
    </source>
</reference>
<comment type="caution">
    <text evidence="2">The sequence shown here is derived from an EMBL/GenBank/DDBJ whole genome shotgun (WGS) entry which is preliminary data.</text>
</comment>